<proteinExistence type="inferred from homology"/>
<dbReference type="InterPro" id="IPR008580">
    <property type="entry name" value="PPPDE_dom"/>
</dbReference>
<evidence type="ECO:0000256" key="4">
    <source>
        <dbReference type="SAM" id="MobiDB-lite"/>
    </source>
</evidence>
<evidence type="ECO:0000313" key="7">
    <source>
        <dbReference type="Proteomes" id="UP000603453"/>
    </source>
</evidence>
<feature type="compositionally biased region" description="Low complexity" evidence="4">
    <location>
        <begin position="174"/>
        <end position="192"/>
    </location>
</feature>
<gene>
    <name evidence="6" type="ORF">INT47_000995</name>
</gene>
<keyword evidence="3" id="KW-0378">Hydrolase</keyword>
<dbReference type="Proteomes" id="UP000603453">
    <property type="component" value="Unassembled WGS sequence"/>
</dbReference>
<dbReference type="GO" id="GO:0101005">
    <property type="term" value="F:deubiquitinase activity"/>
    <property type="evidence" value="ECO:0007669"/>
    <property type="project" value="TreeGrafter"/>
</dbReference>
<comment type="similarity">
    <text evidence="1">Belongs to the DeSI family.</text>
</comment>
<organism evidence="6 7">
    <name type="scientific">Mucor saturninus</name>
    <dbReference type="NCBI Taxonomy" id="64648"/>
    <lineage>
        <taxon>Eukaryota</taxon>
        <taxon>Fungi</taxon>
        <taxon>Fungi incertae sedis</taxon>
        <taxon>Mucoromycota</taxon>
        <taxon>Mucoromycotina</taxon>
        <taxon>Mucoromycetes</taxon>
        <taxon>Mucorales</taxon>
        <taxon>Mucorineae</taxon>
        <taxon>Mucoraceae</taxon>
        <taxon>Mucor</taxon>
    </lineage>
</organism>
<feature type="domain" description="PPPDE" evidence="5">
    <location>
        <begin position="21"/>
        <end position="163"/>
    </location>
</feature>
<evidence type="ECO:0000259" key="5">
    <source>
        <dbReference type="PROSITE" id="PS51858"/>
    </source>
</evidence>
<feature type="region of interest" description="Disordered" evidence="4">
    <location>
        <begin position="166"/>
        <end position="253"/>
    </location>
</feature>
<dbReference type="PANTHER" id="PTHR12378:SF80">
    <property type="entry name" value="IP06716P-RELATED"/>
    <property type="match status" value="1"/>
</dbReference>
<evidence type="ECO:0000313" key="6">
    <source>
        <dbReference type="EMBL" id="KAG2214439.1"/>
    </source>
</evidence>
<accession>A0A8H7RMU4</accession>
<dbReference type="InterPro" id="IPR042266">
    <property type="entry name" value="PPPDE_sf"/>
</dbReference>
<dbReference type="PANTHER" id="PTHR12378">
    <property type="entry name" value="DESUMOYLATING ISOPEPTIDASE"/>
    <property type="match status" value="1"/>
</dbReference>
<feature type="compositionally biased region" description="Basic and acidic residues" evidence="4">
    <location>
        <begin position="230"/>
        <end position="239"/>
    </location>
</feature>
<dbReference type="OrthoDB" id="412286at2759"/>
<comment type="caution">
    <text evidence="6">The sequence shown here is derived from an EMBL/GenBank/DDBJ whole genome shotgun (WGS) entry which is preliminary data.</text>
</comment>
<dbReference type="EMBL" id="JAEPRD010000001">
    <property type="protein sequence ID" value="KAG2214439.1"/>
    <property type="molecule type" value="Genomic_DNA"/>
</dbReference>
<evidence type="ECO:0000256" key="3">
    <source>
        <dbReference type="ARBA" id="ARBA00022801"/>
    </source>
</evidence>
<reference evidence="6" key="1">
    <citation type="submission" date="2020-12" db="EMBL/GenBank/DDBJ databases">
        <title>Metabolic potential, ecology and presence of endohyphal bacteria is reflected in genomic diversity of Mucoromycotina.</title>
        <authorList>
            <person name="Muszewska A."/>
            <person name="Okrasinska A."/>
            <person name="Steczkiewicz K."/>
            <person name="Drgas O."/>
            <person name="Orlowska M."/>
            <person name="Perlinska-Lenart U."/>
            <person name="Aleksandrzak-Piekarczyk T."/>
            <person name="Szatraj K."/>
            <person name="Zielenkiewicz U."/>
            <person name="Pilsyk S."/>
            <person name="Malc E."/>
            <person name="Mieczkowski P."/>
            <person name="Kruszewska J.S."/>
            <person name="Biernat P."/>
            <person name="Pawlowska J."/>
        </authorList>
    </citation>
    <scope>NUCLEOTIDE SEQUENCE</scope>
    <source>
        <strain evidence="6">WA0000017839</strain>
    </source>
</reference>
<dbReference type="SMART" id="SM01179">
    <property type="entry name" value="DUF862"/>
    <property type="match status" value="1"/>
</dbReference>
<evidence type="ECO:0000256" key="2">
    <source>
        <dbReference type="ARBA" id="ARBA00022670"/>
    </source>
</evidence>
<keyword evidence="2" id="KW-0645">Protease</keyword>
<name>A0A8H7RMU4_9FUNG</name>
<keyword evidence="7" id="KW-1185">Reference proteome</keyword>
<dbReference type="GO" id="GO:0016579">
    <property type="term" value="P:protein deubiquitination"/>
    <property type="evidence" value="ECO:0007669"/>
    <property type="project" value="TreeGrafter"/>
</dbReference>
<dbReference type="Gene3D" id="3.90.1720.30">
    <property type="entry name" value="PPPDE domains"/>
    <property type="match status" value="1"/>
</dbReference>
<dbReference type="GO" id="GO:0006508">
    <property type="term" value="P:proteolysis"/>
    <property type="evidence" value="ECO:0007669"/>
    <property type="project" value="UniProtKB-KW"/>
</dbReference>
<sequence length="253" mass="27893">MFDALLKIFHKNDISAEQEKRKIVLNVYDMLQPGFITNFGHALGIGIYHSGIEIGDHEYCFGGHDYENVTGVFMVQPKVGPQGLLFKQSIHMGYTELTQKQVDKVLQDISKEYVGTSYNLLTRNCNHFSDELCKSLTGKTAPGWVNRAAKLGTMFPCVIPTEWVEPPDANGNESSGSPSSSSCSSNTPLKKPTPMKKKSHSSSPSTDSIRIMVRTPKMEDDEIDCSSPVKEPDSHRPEVIRSATQLSIAAPVS</sequence>
<dbReference type="AlphaFoldDB" id="A0A8H7RMU4"/>
<dbReference type="PROSITE" id="PS51858">
    <property type="entry name" value="PPPDE"/>
    <property type="match status" value="1"/>
</dbReference>
<protein>
    <recommendedName>
        <fullName evidence="5">PPPDE domain-containing protein</fullName>
    </recommendedName>
</protein>
<evidence type="ECO:0000256" key="1">
    <source>
        <dbReference type="ARBA" id="ARBA00008140"/>
    </source>
</evidence>
<dbReference type="Pfam" id="PF05903">
    <property type="entry name" value="Peptidase_C97"/>
    <property type="match status" value="1"/>
</dbReference>